<proteinExistence type="predicted"/>
<keyword evidence="9 14" id="KW-0371">Homeobox</keyword>
<comment type="function">
    <text evidence="1">Putative transcription factor.</text>
</comment>
<evidence type="ECO:0000256" key="2">
    <source>
        <dbReference type="ARBA" id="ARBA00004123"/>
    </source>
</evidence>
<dbReference type="AlphaFoldDB" id="A0A9E7GI14"/>
<evidence type="ECO:0000256" key="5">
    <source>
        <dbReference type="ARBA" id="ARBA00022771"/>
    </source>
</evidence>
<feature type="compositionally biased region" description="Low complexity" evidence="12">
    <location>
        <begin position="321"/>
        <end position="337"/>
    </location>
</feature>
<feature type="domain" description="ZF-HD dimerization-type" evidence="13">
    <location>
        <begin position="110"/>
        <end position="162"/>
    </location>
</feature>
<evidence type="ECO:0000256" key="11">
    <source>
        <dbReference type="ARBA" id="ARBA00023242"/>
    </source>
</evidence>
<dbReference type="GO" id="GO:0050793">
    <property type="term" value="P:regulation of developmental process"/>
    <property type="evidence" value="ECO:0007669"/>
    <property type="project" value="TreeGrafter"/>
</dbReference>
<dbReference type="InterPro" id="IPR009057">
    <property type="entry name" value="Homeodomain-like_sf"/>
</dbReference>
<comment type="subunit">
    <text evidence="3">Homo- and heterodimer with other ZFHD proteins.</text>
</comment>
<dbReference type="GO" id="GO:0000976">
    <property type="term" value="F:transcription cis-regulatory region binding"/>
    <property type="evidence" value="ECO:0007669"/>
    <property type="project" value="TreeGrafter"/>
</dbReference>
<dbReference type="PANTHER" id="PTHR31948:SF167">
    <property type="entry name" value="ZINC-FINGER HOMEODOMAIN PROTEIN 6"/>
    <property type="match status" value="1"/>
</dbReference>
<evidence type="ECO:0000256" key="10">
    <source>
        <dbReference type="ARBA" id="ARBA00023163"/>
    </source>
</evidence>
<keyword evidence="10" id="KW-0804">Transcription</keyword>
<keyword evidence="5" id="KW-0863">Zinc-finger</keyword>
<comment type="subcellular location">
    <subcellularLocation>
        <location evidence="2">Nucleus</location>
    </subcellularLocation>
</comment>
<feature type="region of interest" description="Disordered" evidence="12">
    <location>
        <begin position="219"/>
        <end position="246"/>
    </location>
</feature>
<evidence type="ECO:0000256" key="7">
    <source>
        <dbReference type="ARBA" id="ARBA00023015"/>
    </source>
</evidence>
<evidence type="ECO:0000259" key="13">
    <source>
        <dbReference type="Pfam" id="PF04770"/>
    </source>
</evidence>
<dbReference type="SUPFAM" id="SSF46689">
    <property type="entry name" value="Homeodomain-like"/>
    <property type="match status" value="1"/>
</dbReference>
<evidence type="ECO:0000256" key="8">
    <source>
        <dbReference type="ARBA" id="ARBA00023125"/>
    </source>
</evidence>
<keyword evidence="15" id="KW-1185">Reference proteome</keyword>
<dbReference type="OrthoDB" id="780368at2759"/>
<keyword evidence="8 14" id="KW-0238">DNA-binding</keyword>
<feature type="compositionally biased region" description="Low complexity" evidence="12">
    <location>
        <begin position="236"/>
        <end position="245"/>
    </location>
</feature>
<evidence type="ECO:0000313" key="15">
    <source>
        <dbReference type="Proteomes" id="UP001055439"/>
    </source>
</evidence>
<evidence type="ECO:0000256" key="3">
    <source>
        <dbReference type="ARBA" id="ARBA00011416"/>
    </source>
</evidence>
<keyword evidence="7" id="KW-0805">Transcription regulation</keyword>
<dbReference type="NCBIfam" id="TIGR01565">
    <property type="entry name" value="homeo_ZF_HD"/>
    <property type="match status" value="1"/>
</dbReference>
<dbReference type="NCBIfam" id="TIGR01566">
    <property type="entry name" value="ZF_HD_prot_N"/>
    <property type="match status" value="1"/>
</dbReference>
<dbReference type="Pfam" id="PF04770">
    <property type="entry name" value="ZF-HD_dimer"/>
    <property type="match status" value="1"/>
</dbReference>
<sequence length="337" mass="36191">MEYKDQVVDDDDEMPSSTALSFNARPPIRGSAFSKPVLSPSSSLISLRGGGSGSGTSAAENVSLYGSTTPSSTAAAVDVLYQSAARNTDPAPVSGATTPSNTKATAAASIRYRECLRNHAASIGGHVLDGCGEFMSEGDPSSPKALKCAACGCHRSFHRKEAEGDAAAADSYYSGAARVPLFLPPPPHPQSQHPYHYQKQFQFGTPTTPSSGIVAFGGNASGSGGTTESSSEERMTAGAPTPATTPRKRFRTKFTMEQKEKMLVFAERMGWRIQKQDEGLVEQFCAEAGVRRQVLKVWMHNNKHLIRKPQQPPEQDEVVLPQQHQPHSSSQHSQQQM</sequence>
<protein>
    <submittedName>
        <fullName evidence="14">ZF-HD homeobox protein</fullName>
    </submittedName>
</protein>
<keyword evidence="11" id="KW-0539">Nucleus</keyword>
<organism evidence="14 15">
    <name type="scientific">Musa troglodytarum</name>
    <name type="common">fe'i banana</name>
    <dbReference type="NCBI Taxonomy" id="320322"/>
    <lineage>
        <taxon>Eukaryota</taxon>
        <taxon>Viridiplantae</taxon>
        <taxon>Streptophyta</taxon>
        <taxon>Embryophyta</taxon>
        <taxon>Tracheophyta</taxon>
        <taxon>Spermatophyta</taxon>
        <taxon>Magnoliopsida</taxon>
        <taxon>Liliopsida</taxon>
        <taxon>Zingiberales</taxon>
        <taxon>Musaceae</taxon>
        <taxon>Musa</taxon>
    </lineage>
</organism>
<feature type="compositionally biased region" description="Low complexity" evidence="12">
    <location>
        <begin position="38"/>
        <end position="47"/>
    </location>
</feature>
<evidence type="ECO:0000256" key="12">
    <source>
        <dbReference type="SAM" id="MobiDB-lite"/>
    </source>
</evidence>
<dbReference type="GO" id="GO:0005634">
    <property type="term" value="C:nucleus"/>
    <property type="evidence" value="ECO:0007669"/>
    <property type="project" value="UniProtKB-SubCell"/>
</dbReference>
<dbReference type="PANTHER" id="PTHR31948">
    <property type="entry name" value="ZINC-FINGER HOMEODOMAIN PROTEIN 2"/>
    <property type="match status" value="1"/>
</dbReference>
<dbReference type="Gene3D" id="1.10.10.60">
    <property type="entry name" value="Homeodomain-like"/>
    <property type="match status" value="1"/>
</dbReference>
<dbReference type="FunFam" id="1.10.10.60:FF:000257">
    <property type="entry name" value="Zinc-finger homeodomain protein 2"/>
    <property type="match status" value="1"/>
</dbReference>
<accession>A0A9E7GI14</accession>
<dbReference type="InterPro" id="IPR006455">
    <property type="entry name" value="Homeodomain_ZF_HD"/>
</dbReference>
<gene>
    <name evidence="14" type="ORF">MUK42_21775</name>
</gene>
<name>A0A9E7GI14_9LILI</name>
<dbReference type="GO" id="GO:0003700">
    <property type="term" value="F:DNA-binding transcription factor activity"/>
    <property type="evidence" value="ECO:0007669"/>
    <property type="project" value="TreeGrafter"/>
</dbReference>
<dbReference type="InterPro" id="IPR006456">
    <property type="entry name" value="ZF_HD_homeobox_Cys/His_dimer"/>
</dbReference>
<feature type="region of interest" description="Disordered" evidence="12">
    <location>
        <begin position="306"/>
        <end position="337"/>
    </location>
</feature>
<evidence type="ECO:0000256" key="9">
    <source>
        <dbReference type="ARBA" id="ARBA00023155"/>
    </source>
</evidence>
<evidence type="ECO:0000256" key="1">
    <source>
        <dbReference type="ARBA" id="ARBA00004049"/>
    </source>
</evidence>
<evidence type="ECO:0000256" key="6">
    <source>
        <dbReference type="ARBA" id="ARBA00022833"/>
    </source>
</evidence>
<feature type="region of interest" description="Disordered" evidence="12">
    <location>
        <begin position="1"/>
        <end position="52"/>
    </location>
</feature>
<dbReference type="Proteomes" id="UP001055439">
    <property type="component" value="Chromosome 6"/>
</dbReference>
<evidence type="ECO:0000313" key="14">
    <source>
        <dbReference type="EMBL" id="URE12384.1"/>
    </source>
</evidence>
<keyword evidence="4" id="KW-0479">Metal-binding</keyword>
<dbReference type="GO" id="GO:0008270">
    <property type="term" value="F:zinc ion binding"/>
    <property type="evidence" value="ECO:0007669"/>
    <property type="project" value="UniProtKB-KW"/>
</dbReference>
<evidence type="ECO:0000256" key="4">
    <source>
        <dbReference type="ARBA" id="ARBA00022723"/>
    </source>
</evidence>
<reference evidence="14" key="1">
    <citation type="submission" date="2022-05" db="EMBL/GenBank/DDBJ databases">
        <title>The Musa troglodytarum L. genome provides insights into the mechanism of non-climacteric behaviour and enrichment of carotenoids.</title>
        <authorList>
            <person name="Wang J."/>
        </authorList>
    </citation>
    <scope>NUCLEOTIDE SEQUENCE</scope>
    <source>
        <tissue evidence="14">Leaf</tissue>
    </source>
</reference>
<keyword evidence="6" id="KW-0862">Zinc</keyword>
<dbReference type="EMBL" id="CP097508">
    <property type="protein sequence ID" value="URE12384.1"/>
    <property type="molecule type" value="Genomic_DNA"/>
</dbReference>